<keyword evidence="3" id="KW-0446">Lipid-binding</keyword>
<dbReference type="PANTHER" id="PTHR24119:SF0">
    <property type="entry name" value="ACYL-COA-BINDING DOMAIN-CONTAINING PROTEIN 6"/>
    <property type="match status" value="1"/>
</dbReference>
<dbReference type="Gene3D" id="1.20.80.10">
    <property type="match status" value="1"/>
</dbReference>
<dbReference type="PANTHER" id="PTHR24119">
    <property type="entry name" value="ACYL-COA-BINDING DOMAIN-CONTAINING PROTEIN 6"/>
    <property type="match status" value="1"/>
</dbReference>
<dbReference type="GeneID" id="18810642"/>
<evidence type="ECO:0000256" key="3">
    <source>
        <dbReference type="ARBA" id="ARBA00023121"/>
    </source>
</evidence>
<feature type="repeat" description="ANK" evidence="4">
    <location>
        <begin position="181"/>
        <end position="213"/>
    </location>
</feature>
<dbReference type="PRINTS" id="PR00689">
    <property type="entry name" value="ACOABINDINGP"/>
</dbReference>
<feature type="compositionally biased region" description="Gly residues" evidence="5">
    <location>
        <begin position="123"/>
        <end position="132"/>
    </location>
</feature>
<dbReference type="AlphaFoldDB" id="F8NFZ0"/>
<gene>
    <name evidence="7" type="ORF">SERLADRAFT_376355</name>
</gene>
<dbReference type="PROSITE" id="PS50297">
    <property type="entry name" value="ANK_REP_REGION"/>
    <property type="match status" value="1"/>
</dbReference>
<keyword evidence="1" id="KW-0677">Repeat</keyword>
<dbReference type="InterPro" id="IPR035984">
    <property type="entry name" value="Acyl-CoA-binding_sf"/>
</dbReference>
<proteinExistence type="predicted"/>
<organism evidence="8">
    <name type="scientific">Serpula lacrymans var. lacrymans (strain S7.9)</name>
    <name type="common">Dry rot fungus</name>
    <dbReference type="NCBI Taxonomy" id="578457"/>
    <lineage>
        <taxon>Eukaryota</taxon>
        <taxon>Fungi</taxon>
        <taxon>Dikarya</taxon>
        <taxon>Basidiomycota</taxon>
        <taxon>Agaricomycotina</taxon>
        <taxon>Agaricomycetes</taxon>
        <taxon>Agaricomycetidae</taxon>
        <taxon>Boletales</taxon>
        <taxon>Coniophorineae</taxon>
        <taxon>Serpulaceae</taxon>
        <taxon>Serpula</taxon>
    </lineage>
</organism>
<dbReference type="KEGG" id="sla:SERLADRAFT_376355"/>
<feature type="region of interest" description="Disordered" evidence="5">
    <location>
        <begin position="95"/>
        <end position="150"/>
    </location>
</feature>
<dbReference type="HOGENOM" id="CLU_050309_3_0_1"/>
<evidence type="ECO:0000259" key="6">
    <source>
        <dbReference type="PROSITE" id="PS51228"/>
    </source>
</evidence>
<dbReference type="PROSITE" id="PS51228">
    <property type="entry name" value="ACB_2"/>
    <property type="match status" value="1"/>
</dbReference>
<dbReference type="Proteomes" id="UP000008064">
    <property type="component" value="Unassembled WGS sequence"/>
</dbReference>
<dbReference type="GO" id="GO:0000062">
    <property type="term" value="F:fatty-acyl-CoA binding"/>
    <property type="evidence" value="ECO:0007669"/>
    <property type="project" value="InterPro"/>
</dbReference>
<dbReference type="Pfam" id="PF00887">
    <property type="entry name" value="ACBP"/>
    <property type="match status" value="1"/>
</dbReference>
<dbReference type="SUPFAM" id="SSF47027">
    <property type="entry name" value="Acyl-CoA binding protein"/>
    <property type="match status" value="1"/>
</dbReference>
<dbReference type="Pfam" id="PF12796">
    <property type="entry name" value="Ank_2"/>
    <property type="match status" value="1"/>
</dbReference>
<dbReference type="SMART" id="SM00248">
    <property type="entry name" value="ANK"/>
    <property type="match status" value="2"/>
</dbReference>
<dbReference type="InterPro" id="IPR014352">
    <property type="entry name" value="FERM/acyl-CoA-bd_prot_sf"/>
</dbReference>
<reference evidence="8" key="1">
    <citation type="journal article" date="2011" name="Science">
        <title>The plant cell wall-decomposing machinery underlies the functional diversity of forest fungi.</title>
        <authorList>
            <person name="Eastwood D.C."/>
            <person name="Floudas D."/>
            <person name="Binder M."/>
            <person name="Majcherczyk A."/>
            <person name="Schneider P."/>
            <person name="Aerts A."/>
            <person name="Asiegbu F.O."/>
            <person name="Baker S.E."/>
            <person name="Barry K."/>
            <person name="Bendiksby M."/>
            <person name="Blumentritt M."/>
            <person name="Coutinho P.M."/>
            <person name="Cullen D."/>
            <person name="de Vries R.P."/>
            <person name="Gathman A."/>
            <person name="Goodell B."/>
            <person name="Henrissat B."/>
            <person name="Ihrmark K."/>
            <person name="Kauserud H."/>
            <person name="Kohler A."/>
            <person name="LaButti K."/>
            <person name="Lapidus A."/>
            <person name="Lavin J.L."/>
            <person name="Lee Y.-H."/>
            <person name="Lindquist E."/>
            <person name="Lilly W."/>
            <person name="Lucas S."/>
            <person name="Morin E."/>
            <person name="Murat C."/>
            <person name="Oguiza J.A."/>
            <person name="Park J."/>
            <person name="Pisabarro A.G."/>
            <person name="Riley R."/>
            <person name="Rosling A."/>
            <person name="Salamov A."/>
            <person name="Schmidt O."/>
            <person name="Schmutz J."/>
            <person name="Skrede I."/>
            <person name="Stenlid J."/>
            <person name="Wiebenga A."/>
            <person name="Xie X."/>
            <person name="Kuees U."/>
            <person name="Hibbett D.S."/>
            <person name="Hoffmeister D."/>
            <person name="Hoegberg N."/>
            <person name="Martin F."/>
            <person name="Grigoriev I.V."/>
            <person name="Watkinson S.C."/>
        </authorList>
    </citation>
    <scope>NUCLEOTIDE SEQUENCE [LARGE SCALE GENOMIC DNA]</scope>
    <source>
        <strain evidence="8">S7.9</strain>
    </source>
</reference>
<dbReference type="InterPro" id="IPR036770">
    <property type="entry name" value="Ankyrin_rpt-contain_sf"/>
</dbReference>
<keyword evidence="2 4" id="KW-0040">ANK repeat</keyword>
<evidence type="ECO:0000313" key="8">
    <source>
        <dbReference type="Proteomes" id="UP000008064"/>
    </source>
</evidence>
<dbReference type="PROSITE" id="PS50088">
    <property type="entry name" value="ANK_REPEAT"/>
    <property type="match status" value="1"/>
</dbReference>
<evidence type="ECO:0000313" key="7">
    <source>
        <dbReference type="EMBL" id="EGO30960.1"/>
    </source>
</evidence>
<protein>
    <recommendedName>
        <fullName evidence="6">ACB domain-containing protein</fullName>
    </recommendedName>
</protein>
<evidence type="ECO:0000256" key="1">
    <source>
        <dbReference type="ARBA" id="ARBA00022737"/>
    </source>
</evidence>
<dbReference type="RefSeq" id="XP_007312844.1">
    <property type="nucleotide sequence ID" value="XM_007312782.1"/>
</dbReference>
<sequence>MAYTPSPDFENAAAYLSSSSSPSGISNSTKLELYGLFKCLTISPIPTGSRPSIFDITGRAKWDAWKSAGTVYQSRGSDAEKRYLEIAQGLGWVQGAAPDAPTKNEDADMSDDIWDSDLEGGSPAKGGGGGLGNHVSSIAPPSQNTNGTKTLHDVAISGDAQKVSAFFEANPQTDVNERDEYGYTALHLACDRGSLEVVEVLLSNGADPNIKDLDDFTASELADVAGHSDITALFKR</sequence>
<evidence type="ECO:0000256" key="2">
    <source>
        <dbReference type="ARBA" id="ARBA00023043"/>
    </source>
</evidence>
<dbReference type="InterPro" id="IPR000582">
    <property type="entry name" value="Acyl-CoA-binding_protein"/>
</dbReference>
<dbReference type="SUPFAM" id="SSF48403">
    <property type="entry name" value="Ankyrin repeat"/>
    <property type="match status" value="1"/>
</dbReference>
<dbReference type="Gene3D" id="1.25.40.20">
    <property type="entry name" value="Ankyrin repeat-containing domain"/>
    <property type="match status" value="1"/>
</dbReference>
<evidence type="ECO:0000256" key="5">
    <source>
        <dbReference type="SAM" id="MobiDB-lite"/>
    </source>
</evidence>
<dbReference type="OrthoDB" id="341259at2759"/>
<accession>F8NFZ0</accession>
<dbReference type="EMBL" id="GL945428">
    <property type="protein sequence ID" value="EGO30960.1"/>
    <property type="molecule type" value="Genomic_DNA"/>
</dbReference>
<dbReference type="InterPro" id="IPR002110">
    <property type="entry name" value="Ankyrin_rpt"/>
</dbReference>
<name>F8NFZ0_SERL9</name>
<evidence type="ECO:0000256" key="4">
    <source>
        <dbReference type="PROSITE-ProRule" id="PRU00023"/>
    </source>
</evidence>
<feature type="compositionally biased region" description="Polar residues" evidence="5">
    <location>
        <begin position="134"/>
        <end position="149"/>
    </location>
</feature>
<feature type="domain" description="ACB" evidence="6">
    <location>
        <begin position="5"/>
        <end position="96"/>
    </location>
</feature>
<feature type="compositionally biased region" description="Acidic residues" evidence="5">
    <location>
        <begin position="107"/>
        <end position="118"/>
    </location>
</feature>